<evidence type="ECO:0000313" key="2">
    <source>
        <dbReference type="Proteomes" id="UP000219338"/>
    </source>
</evidence>
<dbReference type="AlphaFoldDB" id="A0A284RQD6"/>
<name>A0A284RQD6_ARMOS</name>
<organism evidence="1 2">
    <name type="scientific">Armillaria ostoyae</name>
    <name type="common">Armillaria root rot fungus</name>
    <dbReference type="NCBI Taxonomy" id="47428"/>
    <lineage>
        <taxon>Eukaryota</taxon>
        <taxon>Fungi</taxon>
        <taxon>Dikarya</taxon>
        <taxon>Basidiomycota</taxon>
        <taxon>Agaricomycotina</taxon>
        <taxon>Agaricomycetes</taxon>
        <taxon>Agaricomycetidae</taxon>
        <taxon>Agaricales</taxon>
        <taxon>Marasmiineae</taxon>
        <taxon>Physalacriaceae</taxon>
        <taxon>Armillaria</taxon>
    </lineage>
</organism>
<gene>
    <name evidence="1" type="ORF">ARMOST_14378</name>
</gene>
<dbReference type="EMBL" id="FUEG01000013">
    <property type="protein sequence ID" value="SJL10982.1"/>
    <property type="molecule type" value="Genomic_DNA"/>
</dbReference>
<protein>
    <submittedName>
        <fullName evidence="1">Uncharacterized protein</fullName>
    </submittedName>
</protein>
<reference evidence="2" key="1">
    <citation type="journal article" date="2017" name="Nat. Ecol. Evol.">
        <title>Genome expansion and lineage-specific genetic innovations in the forest pathogenic fungi Armillaria.</title>
        <authorList>
            <person name="Sipos G."/>
            <person name="Prasanna A.N."/>
            <person name="Walter M.C."/>
            <person name="O'Connor E."/>
            <person name="Balint B."/>
            <person name="Krizsan K."/>
            <person name="Kiss B."/>
            <person name="Hess J."/>
            <person name="Varga T."/>
            <person name="Slot J."/>
            <person name="Riley R."/>
            <person name="Boka B."/>
            <person name="Rigling D."/>
            <person name="Barry K."/>
            <person name="Lee J."/>
            <person name="Mihaltcheva S."/>
            <person name="LaButti K."/>
            <person name="Lipzen A."/>
            <person name="Waldron R."/>
            <person name="Moloney N.M."/>
            <person name="Sperisen C."/>
            <person name="Kredics L."/>
            <person name="Vagvoelgyi C."/>
            <person name="Patrignani A."/>
            <person name="Fitzpatrick D."/>
            <person name="Nagy I."/>
            <person name="Doyle S."/>
            <person name="Anderson J.B."/>
            <person name="Grigoriev I.V."/>
            <person name="Gueldener U."/>
            <person name="Muensterkoetter M."/>
            <person name="Nagy L.G."/>
        </authorList>
    </citation>
    <scope>NUCLEOTIDE SEQUENCE [LARGE SCALE GENOMIC DNA]</scope>
    <source>
        <strain evidence="2">C18/9</strain>
    </source>
</reference>
<sequence length="158" mass="18014">MPRSKEPSIAPEPFKMHCHCLQLDEAHRSNKKSSVIVSRERIVIDMLVIGLLVLLLLESRLREGLSWLKAADDAMILCSSCQRYYGRGRLLLSITDTAVVKVLNNPIYWEFVWHDEKPVYAPHIFGKYRPSLGVISTTADARSFIAPLRFKVRPKPAL</sequence>
<accession>A0A284RQD6</accession>
<dbReference type="Proteomes" id="UP000219338">
    <property type="component" value="Unassembled WGS sequence"/>
</dbReference>
<evidence type="ECO:0000313" key="1">
    <source>
        <dbReference type="EMBL" id="SJL10982.1"/>
    </source>
</evidence>
<keyword evidence="2" id="KW-1185">Reference proteome</keyword>
<proteinExistence type="predicted"/>